<dbReference type="Proteomes" id="UP000799640">
    <property type="component" value="Unassembled WGS sequence"/>
</dbReference>
<sequence>MAVTGEGGDDSLTPLLSQTKFICCHCEEMQYLRSGAETPALLPIWCRKCLEAPCSLCIYMSTVVKQVPSSSVIRLPSPPEVWHVYFRVCCDCGTPARIHPRQLQPIEKTLRIGNHRKYSVIIQRGSVTEPEFYLNFQRDVVCSKCAHKSCMTCACFEGMVGPNRFLTPILRLIPEKDDVPKTSLLKRLTLIASKRLSRTRSLGAEKCLTKTTPDPIVKPTEIEKMERVKSAPPPIPPRRIPKRASTVVSVRHTARDSGSQKPQLLRLRRTSSLSVHCRGRGPEDNPQWELSLTSMERAEREKSWQAIEIARGELNLKLPERPAVRAAPPIPPRLDRNRSEHWREKLFFSGENIADKRMWI</sequence>
<organism evidence="2 3">
    <name type="scientific">Trichodelitschia bisporula</name>
    <dbReference type="NCBI Taxonomy" id="703511"/>
    <lineage>
        <taxon>Eukaryota</taxon>
        <taxon>Fungi</taxon>
        <taxon>Dikarya</taxon>
        <taxon>Ascomycota</taxon>
        <taxon>Pezizomycotina</taxon>
        <taxon>Dothideomycetes</taxon>
        <taxon>Dothideomycetes incertae sedis</taxon>
        <taxon>Phaeotrichales</taxon>
        <taxon>Phaeotrichaceae</taxon>
        <taxon>Trichodelitschia</taxon>
    </lineage>
</organism>
<dbReference type="AlphaFoldDB" id="A0A6G1IB43"/>
<evidence type="ECO:0000256" key="1">
    <source>
        <dbReference type="SAM" id="MobiDB-lite"/>
    </source>
</evidence>
<evidence type="ECO:0000313" key="3">
    <source>
        <dbReference type="Proteomes" id="UP000799640"/>
    </source>
</evidence>
<feature type="region of interest" description="Disordered" evidence="1">
    <location>
        <begin position="226"/>
        <end position="246"/>
    </location>
</feature>
<accession>A0A6G1IB43</accession>
<proteinExistence type="predicted"/>
<evidence type="ECO:0000313" key="2">
    <source>
        <dbReference type="EMBL" id="KAF2405518.1"/>
    </source>
</evidence>
<name>A0A6G1IB43_9PEZI</name>
<gene>
    <name evidence="2" type="ORF">EJ06DRAFT_578676</name>
</gene>
<keyword evidence="3" id="KW-1185">Reference proteome</keyword>
<protein>
    <submittedName>
        <fullName evidence="2">Uncharacterized protein</fullName>
    </submittedName>
</protein>
<dbReference type="EMBL" id="ML996687">
    <property type="protein sequence ID" value="KAF2405518.1"/>
    <property type="molecule type" value="Genomic_DNA"/>
</dbReference>
<reference evidence="2" key="1">
    <citation type="journal article" date="2020" name="Stud. Mycol.">
        <title>101 Dothideomycetes genomes: a test case for predicting lifestyles and emergence of pathogens.</title>
        <authorList>
            <person name="Haridas S."/>
            <person name="Albert R."/>
            <person name="Binder M."/>
            <person name="Bloem J."/>
            <person name="Labutti K."/>
            <person name="Salamov A."/>
            <person name="Andreopoulos B."/>
            <person name="Baker S."/>
            <person name="Barry K."/>
            <person name="Bills G."/>
            <person name="Bluhm B."/>
            <person name="Cannon C."/>
            <person name="Castanera R."/>
            <person name="Culley D."/>
            <person name="Daum C."/>
            <person name="Ezra D."/>
            <person name="Gonzalez J."/>
            <person name="Henrissat B."/>
            <person name="Kuo A."/>
            <person name="Liang C."/>
            <person name="Lipzen A."/>
            <person name="Lutzoni F."/>
            <person name="Magnuson J."/>
            <person name="Mondo S."/>
            <person name="Nolan M."/>
            <person name="Ohm R."/>
            <person name="Pangilinan J."/>
            <person name="Park H.-J."/>
            <person name="Ramirez L."/>
            <person name="Alfaro M."/>
            <person name="Sun H."/>
            <person name="Tritt A."/>
            <person name="Yoshinaga Y."/>
            <person name="Zwiers L.-H."/>
            <person name="Turgeon B."/>
            <person name="Goodwin S."/>
            <person name="Spatafora J."/>
            <person name="Crous P."/>
            <person name="Grigoriev I."/>
        </authorList>
    </citation>
    <scope>NUCLEOTIDE SEQUENCE</scope>
    <source>
        <strain evidence="2">CBS 262.69</strain>
    </source>
</reference>